<dbReference type="PANTHER" id="PTHR37691">
    <property type="entry name" value="BLR3518 PROTEIN"/>
    <property type="match status" value="1"/>
</dbReference>
<evidence type="ECO:0000313" key="3">
    <source>
        <dbReference type="Proteomes" id="UP000000321"/>
    </source>
</evidence>
<proteinExistence type="predicted"/>
<dbReference type="AlphaFoldDB" id="Q1YN58"/>
<dbReference type="EMBL" id="AAPJ01000001">
    <property type="protein sequence ID" value="EAS51173.1"/>
    <property type="molecule type" value="Genomic_DNA"/>
</dbReference>
<sequence length="182" mass="20117">MKGIVMKIALLAAAALVASSLAVRAGPDDKSSFEPVQYEAQKVLYDFNFDAPLDGVRALGFIRNHIKAAKEFGDFEGSKFVVVAHGNELHGFSRLNRAAFPDVYDAVKELADEGVEFHICRNAAKGRGYAPDEFYDLFTVVPAAVIDIAKYENAGYSYMYPALTPRMNRDDVIAKYPELELQ</sequence>
<dbReference type="Pfam" id="PF02635">
    <property type="entry name" value="DsrE"/>
    <property type="match status" value="1"/>
</dbReference>
<dbReference type="InterPro" id="IPR003787">
    <property type="entry name" value="Sulphur_relay_DsrE/F-like"/>
</dbReference>
<dbReference type="InterPro" id="IPR027396">
    <property type="entry name" value="DsrEFH-like"/>
</dbReference>
<gene>
    <name evidence="2" type="ORF">SI859A1_01986</name>
</gene>
<dbReference type="BioCyc" id="AURANTIMONAS:SI859A1_01986-MONOMER"/>
<dbReference type="Proteomes" id="UP000000321">
    <property type="component" value="Unassembled WGS sequence"/>
</dbReference>
<protein>
    <submittedName>
        <fullName evidence="2">Uncharacterized protein</fullName>
    </submittedName>
</protein>
<comment type="caution">
    <text evidence="2">The sequence shown here is derived from an EMBL/GenBank/DDBJ whole genome shotgun (WGS) entry which is preliminary data.</text>
</comment>
<feature type="signal peptide" evidence="1">
    <location>
        <begin position="1"/>
        <end position="25"/>
    </location>
</feature>
<dbReference type="PANTHER" id="PTHR37691:SF1">
    <property type="entry name" value="BLR3518 PROTEIN"/>
    <property type="match status" value="1"/>
</dbReference>
<dbReference type="Gene3D" id="3.40.1260.10">
    <property type="entry name" value="DsrEFH-like"/>
    <property type="match status" value="1"/>
</dbReference>
<dbReference type="SUPFAM" id="SSF75169">
    <property type="entry name" value="DsrEFH-like"/>
    <property type="match status" value="1"/>
</dbReference>
<keyword evidence="1" id="KW-0732">Signal</keyword>
<name>Q1YN58_AURMS</name>
<keyword evidence="3" id="KW-1185">Reference proteome</keyword>
<evidence type="ECO:0000313" key="2">
    <source>
        <dbReference type="EMBL" id="EAS51173.1"/>
    </source>
</evidence>
<dbReference type="HOGENOM" id="CLU_1480460_0_0_5"/>
<accession>Q1YN58</accession>
<organism evidence="2 3">
    <name type="scientific">Aurantimonas manganoxydans (strain ATCC BAA-1229 / DSM 21871 / SI85-9A1)</name>
    <dbReference type="NCBI Taxonomy" id="287752"/>
    <lineage>
        <taxon>Bacteria</taxon>
        <taxon>Pseudomonadati</taxon>
        <taxon>Pseudomonadota</taxon>
        <taxon>Alphaproteobacteria</taxon>
        <taxon>Hyphomicrobiales</taxon>
        <taxon>Aurantimonadaceae</taxon>
        <taxon>Aurantimonas</taxon>
    </lineage>
</organism>
<feature type="chain" id="PRO_5004197750" evidence="1">
    <location>
        <begin position="26"/>
        <end position="182"/>
    </location>
</feature>
<reference evidence="2 3" key="1">
    <citation type="journal article" date="2008" name="Appl. Environ. Microbiol.">
        <title>Genomic insights into Mn(II) oxidation by the marine alphaproteobacterium Aurantimonas sp. strain SI85-9A1.</title>
        <authorList>
            <person name="Dick G.J."/>
            <person name="Podell S."/>
            <person name="Johnson H.A."/>
            <person name="Rivera-Espinoza Y."/>
            <person name="Bernier-Latmani R."/>
            <person name="McCarthy J.K."/>
            <person name="Torpey J.W."/>
            <person name="Clement B.G."/>
            <person name="Gaasterland T."/>
            <person name="Tebo B.M."/>
        </authorList>
    </citation>
    <scope>NUCLEOTIDE SEQUENCE [LARGE SCALE GENOMIC DNA]</scope>
    <source>
        <strain evidence="2 3">SI85-9A1</strain>
    </source>
</reference>
<evidence type="ECO:0000256" key="1">
    <source>
        <dbReference type="SAM" id="SignalP"/>
    </source>
</evidence>